<keyword evidence="3" id="KW-1185">Reference proteome</keyword>
<dbReference type="Pfam" id="PF13561">
    <property type="entry name" value="adh_short_C2"/>
    <property type="match status" value="1"/>
</dbReference>
<dbReference type="GO" id="GO:0008670">
    <property type="term" value="F:2,4-dienoyl-CoA reductase (NADPH) activity"/>
    <property type="evidence" value="ECO:0007669"/>
    <property type="project" value="TreeGrafter"/>
</dbReference>
<dbReference type="PANTHER" id="PTHR43658:SF8">
    <property type="entry name" value="17-BETA-HYDROXYSTEROID DEHYDROGENASE 14-RELATED"/>
    <property type="match status" value="1"/>
</dbReference>
<organism evidence="2 3">
    <name type="scientific">Holothuria leucospilota</name>
    <name type="common">Black long sea cucumber</name>
    <name type="synonym">Mertensiothuria leucospilota</name>
    <dbReference type="NCBI Taxonomy" id="206669"/>
    <lineage>
        <taxon>Eukaryota</taxon>
        <taxon>Metazoa</taxon>
        <taxon>Echinodermata</taxon>
        <taxon>Eleutherozoa</taxon>
        <taxon>Echinozoa</taxon>
        <taxon>Holothuroidea</taxon>
        <taxon>Aspidochirotacea</taxon>
        <taxon>Aspidochirotida</taxon>
        <taxon>Holothuriidae</taxon>
        <taxon>Holothuria</taxon>
    </lineage>
</organism>
<accession>A0A9Q1CAC9</accession>
<gene>
    <name evidence="2" type="ORF">HOLleu_12086</name>
</gene>
<sequence>MDRSLASEWGRYGMRFNNIAPGPIYTKGAFSRLDPTGSFSASSKNRIPVGRMGEIGEISNLAAYLVSGYSSWLSGAVIHFDGGELPFMAGEFNFLSELTPDQWDQMEQAIRKTKGS</sequence>
<dbReference type="SUPFAM" id="SSF51735">
    <property type="entry name" value="NAD(P)-binding Rossmann-fold domains"/>
    <property type="match status" value="1"/>
</dbReference>
<dbReference type="EMBL" id="JAIZAY010000005">
    <property type="protein sequence ID" value="KAJ8041302.1"/>
    <property type="molecule type" value="Genomic_DNA"/>
</dbReference>
<reference evidence="2" key="1">
    <citation type="submission" date="2021-10" db="EMBL/GenBank/DDBJ databases">
        <title>Tropical sea cucumber genome reveals ecological adaptation and Cuvierian tubules defense mechanism.</title>
        <authorList>
            <person name="Chen T."/>
        </authorList>
    </citation>
    <scope>NUCLEOTIDE SEQUENCE</scope>
    <source>
        <strain evidence="2">Nanhai2018</strain>
        <tissue evidence="2">Muscle</tissue>
    </source>
</reference>
<evidence type="ECO:0000313" key="2">
    <source>
        <dbReference type="EMBL" id="KAJ8041302.1"/>
    </source>
</evidence>
<dbReference type="Proteomes" id="UP001152320">
    <property type="component" value="Chromosome 5"/>
</dbReference>
<dbReference type="PRINTS" id="PR00081">
    <property type="entry name" value="GDHRDH"/>
</dbReference>
<dbReference type="InterPro" id="IPR036291">
    <property type="entry name" value="NAD(P)-bd_dom_sf"/>
</dbReference>
<dbReference type="AlphaFoldDB" id="A0A9Q1CAC9"/>
<evidence type="ECO:0000256" key="1">
    <source>
        <dbReference type="ARBA" id="ARBA00023002"/>
    </source>
</evidence>
<comment type="caution">
    <text evidence="2">The sequence shown here is derived from an EMBL/GenBank/DDBJ whole genome shotgun (WGS) entry which is preliminary data.</text>
</comment>
<dbReference type="GO" id="GO:0005739">
    <property type="term" value="C:mitochondrion"/>
    <property type="evidence" value="ECO:0007669"/>
    <property type="project" value="TreeGrafter"/>
</dbReference>
<name>A0A9Q1CAC9_HOLLE</name>
<keyword evidence="1" id="KW-0560">Oxidoreductase</keyword>
<dbReference type="PANTHER" id="PTHR43658">
    <property type="entry name" value="SHORT-CHAIN DEHYDROGENASE/REDUCTASE"/>
    <property type="match status" value="1"/>
</dbReference>
<proteinExistence type="predicted"/>
<dbReference type="GO" id="GO:0006635">
    <property type="term" value="P:fatty acid beta-oxidation"/>
    <property type="evidence" value="ECO:0007669"/>
    <property type="project" value="TreeGrafter"/>
</dbReference>
<protein>
    <submittedName>
        <fullName evidence="2">2,4-dienoyl-CoA reductase, mitochondrial</fullName>
    </submittedName>
</protein>
<dbReference type="InterPro" id="IPR002347">
    <property type="entry name" value="SDR_fam"/>
</dbReference>
<dbReference type="OrthoDB" id="1888931at2759"/>
<dbReference type="Gene3D" id="3.40.50.720">
    <property type="entry name" value="NAD(P)-binding Rossmann-like Domain"/>
    <property type="match status" value="1"/>
</dbReference>
<evidence type="ECO:0000313" key="3">
    <source>
        <dbReference type="Proteomes" id="UP001152320"/>
    </source>
</evidence>